<dbReference type="PANTHER" id="PTHR16821">
    <property type="entry name" value="FRATAXIN"/>
    <property type="match status" value="1"/>
</dbReference>
<reference evidence="5 6" key="1">
    <citation type="submission" date="2020-08" db="EMBL/GenBank/DDBJ databases">
        <title>Functional genomics of gut bacteria from endangered species of beetles.</title>
        <authorList>
            <person name="Carlos-Shanley C."/>
        </authorList>
    </citation>
    <scope>NUCLEOTIDE SEQUENCE [LARGE SCALE GENOMIC DNA]</scope>
    <source>
        <strain evidence="5 6">S00239</strain>
    </source>
</reference>
<dbReference type="PROSITE" id="PS01344">
    <property type="entry name" value="FRATAXIN_1"/>
    <property type="match status" value="1"/>
</dbReference>
<keyword evidence="2 4" id="KW-0479">Metal-binding</keyword>
<dbReference type="GO" id="GO:0016226">
    <property type="term" value="P:iron-sulfur cluster assembly"/>
    <property type="evidence" value="ECO:0007669"/>
    <property type="project" value="UniProtKB-UniRule"/>
</dbReference>
<dbReference type="GO" id="GO:0005737">
    <property type="term" value="C:cytoplasm"/>
    <property type="evidence" value="ECO:0007669"/>
    <property type="project" value="UniProtKB-ARBA"/>
</dbReference>
<organism evidence="5 6">
    <name type="scientific">Roseateles oligotrophus</name>
    <dbReference type="NCBI Taxonomy" id="1769250"/>
    <lineage>
        <taxon>Bacteria</taxon>
        <taxon>Pseudomonadati</taxon>
        <taxon>Pseudomonadota</taxon>
        <taxon>Betaproteobacteria</taxon>
        <taxon>Burkholderiales</taxon>
        <taxon>Sphaerotilaceae</taxon>
        <taxon>Roseateles</taxon>
    </lineage>
</organism>
<dbReference type="RefSeq" id="WP_184301624.1">
    <property type="nucleotide sequence ID" value="NZ_JACHLP010000006.1"/>
</dbReference>
<dbReference type="EMBL" id="JACHLP010000006">
    <property type="protein sequence ID" value="MBB4844759.1"/>
    <property type="molecule type" value="Genomic_DNA"/>
</dbReference>
<gene>
    <name evidence="4" type="primary">cyaY</name>
    <name evidence="5" type="ORF">HNP55_003303</name>
</gene>
<dbReference type="InterPro" id="IPR036524">
    <property type="entry name" value="Frataxin/CyaY_sf"/>
</dbReference>
<dbReference type="Proteomes" id="UP000562027">
    <property type="component" value="Unassembled WGS sequence"/>
</dbReference>
<name>A0A840LFE2_9BURK</name>
<evidence type="ECO:0000313" key="6">
    <source>
        <dbReference type="Proteomes" id="UP000562027"/>
    </source>
</evidence>
<protein>
    <recommendedName>
        <fullName evidence="4">Iron-sulfur cluster assembly protein CyaY</fullName>
    </recommendedName>
</protein>
<comment type="similarity">
    <text evidence="1 4">Belongs to the frataxin family.</text>
</comment>
<evidence type="ECO:0000256" key="1">
    <source>
        <dbReference type="ARBA" id="ARBA00008183"/>
    </source>
</evidence>
<dbReference type="NCBIfam" id="TIGR03421">
    <property type="entry name" value="FeS_CyaY"/>
    <property type="match status" value="1"/>
</dbReference>
<dbReference type="InterPro" id="IPR020895">
    <property type="entry name" value="Frataxin_CS"/>
</dbReference>
<dbReference type="PROSITE" id="PS50810">
    <property type="entry name" value="FRATAXIN_2"/>
    <property type="match status" value="1"/>
</dbReference>
<proteinExistence type="inferred from homology"/>
<dbReference type="InterPro" id="IPR047584">
    <property type="entry name" value="CyaY"/>
</dbReference>
<dbReference type="SUPFAM" id="SSF55387">
    <property type="entry name" value="Frataxin/Nqo15-like"/>
    <property type="match status" value="1"/>
</dbReference>
<dbReference type="AlphaFoldDB" id="A0A840LFE2"/>
<keyword evidence="6" id="KW-1185">Reference proteome</keyword>
<comment type="caution">
    <text evidence="5">The sequence shown here is derived from an EMBL/GenBank/DDBJ whole genome shotgun (WGS) entry which is preliminary data.</text>
</comment>
<evidence type="ECO:0000313" key="5">
    <source>
        <dbReference type="EMBL" id="MBB4844759.1"/>
    </source>
</evidence>
<sequence length="123" mass="13353">MSAAAPITPAATVLSDAEYQARTRAVLDGIESLVDQWLDSDWIDIDTHRSGGLLELSFPDRSKIIINTQAPLQELWLAAKAGGYHYRFVAGQWLDTRDGSEFHAHLSQLASAQAGKALDFAAA</sequence>
<dbReference type="PANTHER" id="PTHR16821:SF2">
    <property type="entry name" value="FRATAXIN, MITOCHONDRIAL"/>
    <property type="match status" value="1"/>
</dbReference>
<dbReference type="GO" id="GO:0008199">
    <property type="term" value="F:ferric iron binding"/>
    <property type="evidence" value="ECO:0007669"/>
    <property type="project" value="InterPro"/>
</dbReference>
<accession>A0A840LFE2</accession>
<dbReference type="InterPro" id="IPR002908">
    <property type="entry name" value="Frataxin/CyaY"/>
</dbReference>
<dbReference type="SMART" id="SM01219">
    <property type="entry name" value="Frataxin_Cyay"/>
    <property type="match status" value="1"/>
</dbReference>
<dbReference type="Pfam" id="PF01491">
    <property type="entry name" value="Frataxin_Cyay"/>
    <property type="match status" value="1"/>
</dbReference>
<dbReference type="Gene3D" id="3.30.920.10">
    <property type="entry name" value="Frataxin/CyaY"/>
    <property type="match status" value="1"/>
</dbReference>
<comment type="function">
    <text evidence="4">Involved in iron-sulfur (Fe-S) cluster assembly. May act as a regulator of Fe-S biogenesis.</text>
</comment>
<evidence type="ECO:0000256" key="4">
    <source>
        <dbReference type="HAMAP-Rule" id="MF_00142"/>
    </source>
</evidence>
<dbReference type="HAMAP" id="MF_00142">
    <property type="entry name" value="CyaY"/>
    <property type="match status" value="1"/>
</dbReference>
<evidence type="ECO:0000256" key="2">
    <source>
        <dbReference type="ARBA" id="ARBA00022723"/>
    </source>
</evidence>
<evidence type="ECO:0000256" key="3">
    <source>
        <dbReference type="ARBA" id="ARBA00023004"/>
    </source>
</evidence>
<keyword evidence="3 4" id="KW-0408">Iron</keyword>